<evidence type="ECO:0000256" key="1">
    <source>
        <dbReference type="SAM" id="MobiDB-lite"/>
    </source>
</evidence>
<evidence type="ECO:0000313" key="3">
    <source>
        <dbReference type="EMBL" id="KAL3831609.1"/>
    </source>
</evidence>
<gene>
    <name evidence="3" type="ORF">ACJMK2_023345</name>
</gene>
<evidence type="ECO:0000313" key="4">
    <source>
        <dbReference type="Proteomes" id="UP001634394"/>
    </source>
</evidence>
<dbReference type="EMBL" id="JBJQND010000019">
    <property type="protein sequence ID" value="KAL3831609.1"/>
    <property type="molecule type" value="Genomic_DNA"/>
</dbReference>
<feature type="compositionally biased region" description="Polar residues" evidence="1">
    <location>
        <begin position="534"/>
        <end position="543"/>
    </location>
</feature>
<keyword evidence="2" id="KW-1133">Transmembrane helix</keyword>
<keyword evidence="4" id="KW-1185">Reference proteome</keyword>
<proteinExistence type="predicted"/>
<feature type="transmembrane region" description="Helical" evidence="2">
    <location>
        <begin position="272"/>
        <end position="292"/>
    </location>
</feature>
<feature type="region of interest" description="Disordered" evidence="1">
    <location>
        <begin position="523"/>
        <end position="547"/>
    </location>
</feature>
<feature type="transmembrane region" description="Helical" evidence="2">
    <location>
        <begin position="20"/>
        <end position="41"/>
    </location>
</feature>
<organism evidence="3 4">
    <name type="scientific">Sinanodonta woodiana</name>
    <name type="common">Chinese pond mussel</name>
    <name type="synonym">Anodonta woodiana</name>
    <dbReference type="NCBI Taxonomy" id="1069815"/>
    <lineage>
        <taxon>Eukaryota</taxon>
        <taxon>Metazoa</taxon>
        <taxon>Spiralia</taxon>
        <taxon>Lophotrochozoa</taxon>
        <taxon>Mollusca</taxon>
        <taxon>Bivalvia</taxon>
        <taxon>Autobranchia</taxon>
        <taxon>Heteroconchia</taxon>
        <taxon>Palaeoheterodonta</taxon>
        <taxon>Unionida</taxon>
        <taxon>Unionoidea</taxon>
        <taxon>Unionidae</taxon>
        <taxon>Unioninae</taxon>
        <taxon>Sinanodonta</taxon>
    </lineage>
</organism>
<reference evidence="3 4" key="1">
    <citation type="submission" date="2024-11" db="EMBL/GenBank/DDBJ databases">
        <title>Chromosome-level genome assembly of the freshwater bivalve Anodonta woodiana.</title>
        <authorList>
            <person name="Chen X."/>
        </authorList>
    </citation>
    <scope>NUCLEOTIDE SEQUENCE [LARGE SCALE GENOMIC DNA]</scope>
    <source>
        <strain evidence="3">MN2024</strain>
        <tissue evidence="3">Gills</tissue>
    </source>
</reference>
<evidence type="ECO:0000256" key="2">
    <source>
        <dbReference type="SAM" id="Phobius"/>
    </source>
</evidence>
<sequence length="631" mass="71833">MRYISDQFTEMFAHSFSSRFRLLIIYIIIPMHTHILTVLMIRPSQEKVIPGIRVDLDVCYNVTYHTNFLGEIKCSSNFTVYNSQDVLIRYSAEKGWHFKDELLVCMCSCNFNTSELRNGSVVGNGVVSHESYLNYTCNPGFKKTTSKRIICMDGIFLSVENDGNVELSESITESSTIFRENPLSKNDFNKLSNSVHKFVIDSDSWICNGYPALKGFVHKTWNNKVPYKLLNNQEEKCYKDGHIDLSSRLEIGCIKEITSPLIPDDSVHQNIFILQVSIIGFFIFIFITVGYVKLNLARRRVSKTKEKRSVHKCDPQLSIGHQESAPTSNGEFCLVVSTNRYSSYLTGSGELYPTENKTLFYSKSEKCRIACVLTPKTLRKNLSCDDFSWEINSKYLEDDSDGDEYLPEDMERPQCSSTTENIKSWSRNISKWSKSESNIISEKDLQSRKLYTRSHSYSFIFKPAACAVMKENNACMANKDRKEESSLQSVRINDSVKVCKGVMCERLNLNDDSQTCKENDYLHQEDSDGRETTPLMTDTTGNNMKHDDSSVAMLSASLTEDGKRDLQSRNGCMLSASSSKSDMNLCHLPSKGMDPDSSRRMSDSQILKPSLLEKARRAFRKNFLGKNVSHC</sequence>
<keyword evidence="2" id="KW-0472">Membrane</keyword>
<protein>
    <submittedName>
        <fullName evidence="3">Uncharacterized protein</fullName>
    </submittedName>
</protein>
<keyword evidence="2" id="KW-0812">Transmembrane</keyword>
<accession>A0ABD3T3X0</accession>
<name>A0ABD3T3X0_SINWO</name>
<dbReference type="AlphaFoldDB" id="A0ABD3T3X0"/>
<dbReference type="Proteomes" id="UP001634394">
    <property type="component" value="Unassembled WGS sequence"/>
</dbReference>
<comment type="caution">
    <text evidence="3">The sequence shown here is derived from an EMBL/GenBank/DDBJ whole genome shotgun (WGS) entry which is preliminary data.</text>
</comment>